<proteinExistence type="predicted"/>
<comment type="caution">
    <text evidence="1">The sequence shown here is derived from an EMBL/GenBank/DDBJ whole genome shotgun (WGS) entry which is preliminary data.</text>
</comment>
<reference evidence="1 2" key="1">
    <citation type="submission" date="2020-06" db="EMBL/GenBank/DDBJ databases">
        <title>Transcriptomic and genomic resources for Thalictrum thalictroides and T. hernandezii: Facilitating candidate gene discovery in an emerging model plant lineage.</title>
        <authorList>
            <person name="Arias T."/>
            <person name="Riano-Pachon D.M."/>
            <person name="Di Stilio V.S."/>
        </authorList>
    </citation>
    <scope>NUCLEOTIDE SEQUENCE [LARGE SCALE GENOMIC DNA]</scope>
    <source>
        <strain evidence="2">cv. WT478/WT964</strain>
        <tissue evidence="1">Leaves</tissue>
    </source>
</reference>
<dbReference type="AlphaFoldDB" id="A0A7J6XE50"/>
<evidence type="ECO:0000313" key="2">
    <source>
        <dbReference type="Proteomes" id="UP000554482"/>
    </source>
</evidence>
<organism evidence="1 2">
    <name type="scientific">Thalictrum thalictroides</name>
    <name type="common">Rue-anemone</name>
    <name type="synonym">Anemone thalictroides</name>
    <dbReference type="NCBI Taxonomy" id="46969"/>
    <lineage>
        <taxon>Eukaryota</taxon>
        <taxon>Viridiplantae</taxon>
        <taxon>Streptophyta</taxon>
        <taxon>Embryophyta</taxon>
        <taxon>Tracheophyta</taxon>
        <taxon>Spermatophyta</taxon>
        <taxon>Magnoliopsida</taxon>
        <taxon>Ranunculales</taxon>
        <taxon>Ranunculaceae</taxon>
        <taxon>Thalictroideae</taxon>
        <taxon>Thalictrum</taxon>
    </lineage>
</organism>
<dbReference type="EMBL" id="JABWDY010001771">
    <property type="protein sequence ID" value="KAF5207145.1"/>
    <property type="molecule type" value="Genomic_DNA"/>
</dbReference>
<evidence type="ECO:0000313" key="1">
    <source>
        <dbReference type="EMBL" id="KAF5207145.1"/>
    </source>
</evidence>
<dbReference type="Proteomes" id="UP000554482">
    <property type="component" value="Unassembled WGS sequence"/>
</dbReference>
<protein>
    <submittedName>
        <fullName evidence="1">Uncharacterized protein</fullName>
    </submittedName>
</protein>
<name>A0A7J6XE50_THATH</name>
<gene>
    <name evidence="1" type="ORF">FRX31_003268</name>
</gene>
<sequence>MRKTYCNGTINQPDNSASDQSLENFLLERGPEFGLYIGNVMQFRVILEDIDGYERQLWRVHRQVQNDTGRGVCWFEDADARDQWVIQNPMAPLAPGTVLLDY</sequence>
<keyword evidence="2" id="KW-1185">Reference proteome</keyword>
<accession>A0A7J6XE50</accession>